<dbReference type="AlphaFoldDB" id="A0A0C5WTV9"/>
<dbReference type="Gene3D" id="3.40.50.10220">
    <property type="entry name" value="DNA polymerase III, psi subunit"/>
    <property type="match status" value="1"/>
</dbReference>
<reference evidence="1 2" key="1">
    <citation type="submission" date="2013-05" db="EMBL/GenBank/DDBJ databases">
        <title>Complete genome sequence of the lipase-producing bacterium Photobacterium gaetbulicola Gung47.</title>
        <authorList>
            <person name="Kim Y.-O."/>
        </authorList>
    </citation>
    <scope>NUCLEOTIDE SEQUENCE [LARGE SCALE GENOMIC DNA]</scope>
    <source>
        <strain evidence="1 2">Gung47</strain>
    </source>
</reference>
<dbReference type="EMBL" id="CP005974">
    <property type="protein sequence ID" value="AJR09812.1"/>
    <property type="molecule type" value="Genomic_DNA"/>
</dbReference>
<dbReference type="Proteomes" id="UP000032303">
    <property type="component" value="Chromosome 2"/>
</dbReference>
<protein>
    <submittedName>
        <fullName evidence="1">Putative DNA polymerase III, psi subunit</fullName>
    </submittedName>
</protein>
<gene>
    <name evidence="1" type="ORF">H744_2c3168</name>
</gene>
<dbReference type="InterPro" id="IPR036654">
    <property type="entry name" value="DNA_pol_III_psi_sf"/>
</dbReference>
<sequence length="173" mass="19535">MFDLPGCCPCPFAWIGQNITQFGINSGSIPGQSEHHQGEQMKQRDLQLMKAIGLTYWQIRKPGIFPEQEQPVIDLPESCKLLFVCDEELDEHDRWLFGRILGSMKLKPEQALCLPAEAVEQVREHQLKWCWVAGCEAAHPADCQLLTSASLKSMHTNPGAKKALWQQICSYDA</sequence>
<proteinExistence type="predicted"/>
<dbReference type="SUPFAM" id="SSF102220">
    <property type="entry name" value="DNA polymerase III psi subunit"/>
    <property type="match status" value="1"/>
</dbReference>
<evidence type="ECO:0000313" key="2">
    <source>
        <dbReference type="Proteomes" id="UP000032303"/>
    </source>
</evidence>
<dbReference type="GO" id="GO:0006260">
    <property type="term" value="P:DNA replication"/>
    <property type="evidence" value="ECO:0007669"/>
    <property type="project" value="InterPro"/>
</dbReference>
<keyword evidence="2" id="KW-1185">Reference proteome</keyword>
<dbReference type="HOGENOM" id="CLU_132082_2_0_6"/>
<evidence type="ECO:0000313" key="1">
    <source>
        <dbReference type="EMBL" id="AJR09812.1"/>
    </source>
</evidence>
<name>A0A0C5WTV9_9GAMM</name>
<dbReference type="InterPro" id="IPR004615">
    <property type="entry name" value="DNA_pol_III_psi"/>
</dbReference>
<dbReference type="PATRIC" id="fig|658445.3.peg.5236"/>
<accession>A0A0C5WTV9</accession>
<dbReference type="KEGG" id="pgb:H744_2c3168"/>
<dbReference type="Pfam" id="PF03603">
    <property type="entry name" value="DNA_III_psi"/>
    <property type="match status" value="1"/>
</dbReference>
<dbReference type="STRING" id="658445.H744_2c3168"/>
<dbReference type="GO" id="GO:0008408">
    <property type="term" value="F:3'-5' exonuclease activity"/>
    <property type="evidence" value="ECO:0007669"/>
    <property type="project" value="InterPro"/>
</dbReference>
<dbReference type="GO" id="GO:0003887">
    <property type="term" value="F:DNA-directed DNA polymerase activity"/>
    <property type="evidence" value="ECO:0007669"/>
    <property type="project" value="InterPro"/>
</dbReference>
<organism evidence="1 2">
    <name type="scientific">Photobacterium gaetbulicola Gung47</name>
    <dbReference type="NCBI Taxonomy" id="658445"/>
    <lineage>
        <taxon>Bacteria</taxon>
        <taxon>Pseudomonadati</taxon>
        <taxon>Pseudomonadota</taxon>
        <taxon>Gammaproteobacteria</taxon>
        <taxon>Vibrionales</taxon>
        <taxon>Vibrionaceae</taxon>
        <taxon>Photobacterium</taxon>
    </lineage>
</organism>